<dbReference type="AlphaFoldDB" id="A0A2G8KBX0"/>
<proteinExistence type="predicted"/>
<evidence type="ECO:0000313" key="1">
    <source>
        <dbReference type="EMBL" id="PIK45507.1"/>
    </source>
</evidence>
<organism evidence="1 2">
    <name type="scientific">Stichopus japonicus</name>
    <name type="common">Sea cucumber</name>
    <dbReference type="NCBI Taxonomy" id="307972"/>
    <lineage>
        <taxon>Eukaryota</taxon>
        <taxon>Metazoa</taxon>
        <taxon>Echinodermata</taxon>
        <taxon>Eleutherozoa</taxon>
        <taxon>Echinozoa</taxon>
        <taxon>Holothuroidea</taxon>
        <taxon>Aspidochirotacea</taxon>
        <taxon>Aspidochirotida</taxon>
        <taxon>Stichopodidae</taxon>
        <taxon>Apostichopus</taxon>
    </lineage>
</organism>
<protein>
    <submittedName>
        <fullName evidence="1">Uncharacterized protein</fullName>
    </submittedName>
</protein>
<feature type="non-terminal residue" evidence="1">
    <location>
        <position position="91"/>
    </location>
</feature>
<gene>
    <name evidence="1" type="ORF">BSL78_17636</name>
</gene>
<sequence length="91" mass="9938">VTPYQPECQSLDNVISEINQNIAEVPGSSADCVKFADCTGAQCRLTLMGKIITCNIKLFPCDDPPQMRILVTGNGINFEQTVTQDSTYLIP</sequence>
<reference evidence="1 2" key="1">
    <citation type="journal article" date="2017" name="PLoS Biol.">
        <title>The sea cucumber genome provides insights into morphological evolution and visceral regeneration.</title>
        <authorList>
            <person name="Zhang X."/>
            <person name="Sun L."/>
            <person name="Yuan J."/>
            <person name="Sun Y."/>
            <person name="Gao Y."/>
            <person name="Zhang L."/>
            <person name="Li S."/>
            <person name="Dai H."/>
            <person name="Hamel J.F."/>
            <person name="Liu C."/>
            <person name="Yu Y."/>
            <person name="Liu S."/>
            <person name="Lin W."/>
            <person name="Guo K."/>
            <person name="Jin S."/>
            <person name="Xu P."/>
            <person name="Storey K.B."/>
            <person name="Huan P."/>
            <person name="Zhang T."/>
            <person name="Zhou Y."/>
            <person name="Zhang J."/>
            <person name="Lin C."/>
            <person name="Li X."/>
            <person name="Xing L."/>
            <person name="Huo D."/>
            <person name="Sun M."/>
            <person name="Wang L."/>
            <person name="Mercier A."/>
            <person name="Li F."/>
            <person name="Yang H."/>
            <person name="Xiang J."/>
        </authorList>
    </citation>
    <scope>NUCLEOTIDE SEQUENCE [LARGE SCALE GENOMIC DNA]</scope>
    <source>
        <strain evidence="1">Shaxun</strain>
        <tissue evidence="1">Muscle</tissue>
    </source>
</reference>
<dbReference type="OrthoDB" id="10028962at2759"/>
<comment type="caution">
    <text evidence="1">The sequence shown here is derived from an EMBL/GenBank/DDBJ whole genome shotgun (WGS) entry which is preliminary data.</text>
</comment>
<feature type="non-terminal residue" evidence="1">
    <location>
        <position position="1"/>
    </location>
</feature>
<keyword evidence="2" id="KW-1185">Reference proteome</keyword>
<evidence type="ECO:0000313" key="2">
    <source>
        <dbReference type="Proteomes" id="UP000230750"/>
    </source>
</evidence>
<accession>A0A2G8KBX0</accession>
<dbReference type="Proteomes" id="UP000230750">
    <property type="component" value="Unassembled WGS sequence"/>
</dbReference>
<dbReference type="EMBL" id="MRZV01000709">
    <property type="protein sequence ID" value="PIK45507.1"/>
    <property type="molecule type" value="Genomic_DNA"/>
</dbReference>
<name>A0A2G8KBX0_STIJA</name>